<keyword evidence="7" id="KW-0239">DNA-directed DNA polymerase</keyword>
<dbReference type="Gene3D" id="3.30.70.370">
    <property type="match status" value="1"/>
</dbReference>
<evidence type="ECO:0000256" key="7">
    <source>
        <dbReference type="ARBA" id="ARBA00022932"/>
    </source>
</evidence>
<comment type="catalytic activity">
    <reaction evidence="10">
        <text>DNA(n) + a 2'-deoxyribonucleoside 5'-triphosphate = DNA(n+1) + diphosphate</text>
        <dbReference type="Rhea" id="RHEA:22508"/>
        <dbReference type="Rhea" id="RHEA-COMP:17339"/>
        <dbReference type="Rhea" id="RHEA-COMP:17340"/>
        <dbReference type="ChEBI" id="CHEBI:33019"/>
        <dbReference type="ChEBI" id="CHEBI:61560"/>
        <dbReference type="ChEBI" id="CHEBI:173112"/>
        <dbReference type="EC" id="2.7.7.7"/>
    </reaction>
</comment>
<evidence type="ECO:0000256" key="8">
    <source>
        <dbReference type="ARBA" id="ARBA00023109"/>
    </source>
</evidence>
<dbReference type="PANTHER" id="PTHR10133:SF27">
    <property type="entry name" value="DNA POLYMERASE NU"/>
    <property type="match status" value="1"/>
</dbReference>
<proteinExistence type="inferred from homology"/>
<dbReference type="PANTHER" id="PTHR10133">
    <property type="entry name" value="DNA POLYMERASE I"/>
    <property type="match status" value="1"/>
</dbReference>
<dbReference type="SMART" id="SM00482">
    <property type="entry name" value="POLAc"/>
    <property type="match status" value="1"/>
</dbReference>
<keyword evidence="4" id="KW-0808">Transferase</keyword>
<evidence type="ECO:0000256" key="5">
    <source>
        <dbReference type="ARBA" id="ARBA00022695"/>
    </source>
</evidence>
<evidence type="ECO:0000256" key="6">
    <source>
        <dbReference type="ARBA" id="ARBA00022705"/>
    </source>
</evidence>
<protein>
    <recommendedName>
        <fullName evidence="3">DNA polymerase</fullName>
        <ecNumber evidence="2">2.7.7.7</ecNumber>
    </recommendedName>
</protein>
<evidence type="ECO:0000256" key="3">
    <source>
        <dbReference type="ARBA" id="ARBA00015749"/>
    </source>
</evidence>
<dbReference type="GO" id="GO:0006261">
    <property type="term" value="P:DNA-templated DNA replication"/>
    <property type="evidence" value="ECO:0007669"/>
    <property type="project" value="InterPro"/>
</dbReference>
<dbReference type="GO" id="GO:0006302">
    <property type="term" value="P:double-strand break repair"/>
    <property type="evidence" value="ECO:0007669"/>
    <property type="project" value="TreeGrafter"/>
</dbReference>
<organism evidence="12 13">
    <name type="scientific">Aquamicrobium phage P14</name>
    <dbReference type="NCBI Taxonomy" id="1927013"/>
    <lineage>
        <taxon>Viruses</taxon>
        <taxon>Duplodnaviria</taxon>
        <taxon>Heunggongvirae</taxon>
        <taxon>Uroviricota</taxon>
        <taxon>Caudoviricetes</taxon>
        <taxon>Autographivirales</taxon>
        <taxon>Autonotataviridae</taxon>
        <taxon>Aqualcavirus</taxon>
        <taxon>Aqualcavirus P14</taxon>
    </lineage>
</organism>
<feature type="domain" description="DNA-directed DNA polymerase family A palm" evidence="11">
    <location>
        <begin position="479"/>
        <end position="731"/>
    </location>
</feature>
<dbReference type="InterPro" id="IPR002298">
    <property type="entry name" value="DNA_polymerase_A"/>
</dbReference>
<evidence type="ECO:0000313" key="12">
    <source>
        <dbReference type="EMBL" id="APL99481.1"/>
    </source>
</evidence>
<dbReference type="OrthoDB" id="308at10239"/>
<keyword evidence="5" id="KW-0548">Nucleotidyltransferase</keyword>
<name>A0A1L5C075_9CAUD</name>
<keyword evidence="9" id="KW-0238">DNA-binding</keyword>
<dbReference type="InterPro" id="IPR001098">
    <property type="entry name" value="DNA-dir_DNA_pol_A_palm_dom"/>
</dbReference>
<dbReference type="Gene3D" id="1.10.150.20">
    <property type="entry name" value="5' to 3' exonuclease, C-terminal subdomain"/>
    <property type="match status" value="1"/>
</dbReference>
<keyword evidence="8" id="KW-1194">Viral DNA replication</keyword>
<dbReference type="InterPro" id="IPR019760">
    <property type="entry name" value="DNA-dir_DNA_pol_A_CS"/>
</dbReference>
<evidence type="ECO:0000256" key="2">
    <source>
        <dbReference type="ARBA" id="ARBA00012417"/>
    </source>
</evidence>
<dbReference type="Proteomes" id="UP000225023">
    <property type="component" value="Segment"/>
</dbReference>
<dbReference type="InterPro" id="IPR043502">
    <property type="entry name" value="DNA/RNA_pol_sf"/>
</dbReference>
<dbReference type="EC" id="2.7.7.7" evidence="2"/>
<dbReference type="PROSITE" id="PS00447">
    <property type="entry name" value="DNA_POLYMERASE_A"/>
    <property type="match status" value="1"/>
</dbReference>
<dbReference type="GO" id="GO:0003677">
    <property type="term" value="F:DNA binding"/>
    <property type="evidence" value="ECO:0007669"/>
    <property type="project" value="UniProtKB-KW"/>
</dbReference>
<dbReference type="GO" id="GO:0039693">
    <property type="term" value="P:viral DNA genome replication"/>
    <property type="evidence" value="ECO:0007669"/>
    <property type="project" value="UniProtKB-KW"/>
</dbReference>
<comment type="similarity">
    <text evidence="1">Belongs to the DNA polymerase type-A family.</text>
</comment>
<dbReference type="SUPFAM" id="SSF56672">
    <property type="entry name" value="DNA/RNA polymerases"/>
    <property type="match status" value="1"/>
</dbReference>
<accession>A0A1L5C075</accession>
<evidence type="ECO:0000256" key="4">
    <source>
        <dbReference type="ARBA" id="ARBA00022679"/>
    </source>
</evidence>
<dbReference type="GO" id="GO:0003887">
    <property type="term" value="F:DNA-directed DNA polymerase activity"/>
    <property type="evidence" value="ECO:0007669"/>
    <property type="project" value="UniProtKB-KW"/>
</dbReference>
<dbReference type="PRINTS" id="PR00868">
    <property type="entry name" value="DNAPOLI"/>
</dbReference>
<evidence type="ECO:0000256" key="1">
    <source>
        <dbReference type="ARBA" id="ARBA00007705"/>
    </source>
</evidence>
<dbReference type="EMBL" id="KX660669">
    <property type="protein sequence ID" value="APL99481.1"/>
    <property type="molecule type" value="Genomic_DNA"/>
</dbReference>
<dbReference type="Pfam" id="PF00476">
    <property type="entry name" value="DNA_pol_A"/>
    <property type="match status" value="1"/>
</dbReference>
<evidence type="ECO:0000256" key="10">
    <source>
        <dbReference type="ARBA" id="ARBA00049244"/>
    </source>
</evidence>
<keyword evidence="6" id="KW-0235">DNA replication</keyword>
<evidence type="ECO:0000256" key="9">
    <source>
        <dbReference type="ARBA" id="ARBA00023125"/>
    </source>
</evidence>
<sequence>MSYCTFDLETTIKSSFKRKANPFDPANFIVAVGWKFKGNEKPSMTYRKDGKLPFDWFTKLLQGTRILVGQNIKFDILYALREPQNLEAWMDWVAKGGVVWDCQLAEFLLEGMRQEVHMLSLDELALKYGGNVKGDEGKKLWDAGVDTPDIPQNLLQDYLIGRTNEVTGQYEQGDIGNTELVFLGQLERARAAGQVKSILLNMGSLLCTIEMERNGMAIDLPLGLELAAESQAKLNQMQEELQQYLPKDIPFEFNWTNRFHLSPLIFGGVVRYDVREWDLADGTTTLHNPEDYPDKRHLYAWGTKDEVHAILKDGSTVALDHPDWLVLTDDGTACERNKGGKNKGEIKTKKVKVPDYTKPKTRMAKYEYRFPGYTTPNKEWASSTEGLYSVAGEVIEALGSRDIPFLKLLSSVALLTKDLTTYYISTDPVTGESKGMLSLCQEKEPGLWIIHHRLNHTSTVTARFSSSDPNLQNIPKGKKSQVKRTFVSRYSRNGAKGYIIQSDFTSLEVYIQAILTKCKQLISDLKLGLDMHCLRVSQVEGMEYEAVFKLARIDGDPVWDNKRTEAKVFSFQRAYGAGAQKISDSTGIPLEVVMALIEAEEKRYPEIVEYFEKRTEEIKRNRQPTNMYVMHPEVPGLRCQLGRSWARTPDNKVYSYRESPSPKFLVKKGITSSFSPTEIKNYEVQGGGGEWAKAAMWLAIREFYRTRNFGGRACLVNQVHDALYADAHEDVKDEAAAVLHACMEAASEFMEWYFSWEVPVPVPTETVVGANMMEEGHPCDNHKELAALARKNIRQLYMNGYVPSFEKETT</sequence>
<evidence type="ECO:0000313" key="13">
    <source>
        <dbReference type="Proteomes" id="UP000225023"/>
    </source>
</evidence>
<keyword evidence="13" id="KW-1185">Reference proteome</keyword>
<reference evidence="13" key="1">
    <citation type="journal article" date="2017" name="Genes (Basel)">
        <title>Genome Analysis of a Novel Broad Host Range Proteobacteria Phage Isolated from a Bioreactor Treating Industrial Wastewater.</title>
        <authorList>
            <person name="de Leeuw M."/>
            <person name="Baron M."/>
            <person name="Brenner A."/>
            <person name="Kushmaro A."/>
        </authorList>
    </citation>
    <scope>NUCLEOTIDE SEQUENCE [LARGE SCALE GENOMIC DNA]</scope>
</reference>
<evidence type="ECO:0000259" key="11">
    <source>
        <dbReference type="SMART" id="SM00482"/>
    </source>
</evidence>
<gene>
    <name evidence="12" type="ORF">BB738_0230</name>
</gene>